<organism evidence="4 5">
    <name type="scientific">Friedmanniella luteola</name>
    <dbReference type="NCBI Taxonomy" id="546871"/>
    <lineage>
        <taxon>Bacteria</taxon>
        <taxon>Bacillati</taxon>
        <taxon>Actinomycetota</taxon>
        <taxon>Actinomycetes</taxon>
        <taxon>Propionibacteriales</taxon>
        <taxon>Nocardioidaceae</taxon>
        <taxon>Friedmanniella</taxon>
    </lineage>
</organism>
<dbReference type="PANTHER" id="PTHR30055">
    <property type="entry name" value="HTH-TYPE TRANSCRIPTIONAL REGULATOR RUTR"/>
    <property type="match status" value="1"/>
</dbReference>
<dbReference type="Pfam" id="PF00440">
    <property type="entry name" value="TetR_N"/>
    <property type="match status" value="1"/>
</dbReference>
<dbReference type="PROSITE" id="PS50977">
    <property type="entry name" value="HTH_TETR_2"/>
    <property type="match status" value="1"/>
</dbReference>
<keyword evidence="1 2" id="KW-0238">DNA-binding</keyword>
<keyword evidence="5" id="KW-1185">Reference proteome</keyword>
<dbReference type="InterPro" id="IPR050109">
    <property type="entry name" value="HTH-type_TetR-like_transc_reg"/>
</dbReference>
<dbReference type="GO" id="GO:0003700">
    <property type="term" value="F:DNA-binding transcription factor activity"/>
    <property type="evidence" value="ECO:0007669"/>
    <property type="project" value="TreeGrafter"/>
</dbReference>
<dbReference type="Gene3D" id="1.10.357.10">
    <property type="entry name" value="Tetracycline Repressor, domain 2"/>
    <property type="match status" value="1"/>
</dbReference>
<dbReference type="SUPFAM" id="SSF46689">
    <property type="entry name" value="Homeodomain-like"/>
    <property type="match status" value="1"/>
</dbReference>
<evidence type="ECO:0000256" key="1">
    <source>
        <dbReference type="ARBA" id="ARBA00023125"/>
    </source>
</evidence>
<dbReference type="PRINTS" id="PR00455">
    <property type="entry name" value="HTHTETR"/>
</dbReference>
<evidence type="ECO:0000313" key="4">
    <source>
        <dbReference type="EMBL" id="SDT40400.1"/>
    </source>
</evidence>
<accession>A0A1H2A3B7</accession>
<name>A0A1H2A3B7_9ACTN</name>
<evidence type="ECO:0000259" key="3">
    <source>
        <dbReference type="PROSITE" id="PS50977"/>
    </source>
</evidence>
<feature type="DNA-binding region" description="H-T-H motif" evidence="2">
    <location>
        <begin position="42"/>
        <end position="61"/>
    </location>
</feature>
<dbReference type="PANTHER" id="PTHR30055:SF241">
    <property type="entry name" value="TRANSCRIPTIONAL REGULATORY PROTEIN"/>
    <property type="match status" value="1"/>
</dbReference>
<dbReference type="InterPro" id="IPR001647">
    <property type="entry name" value="HTH_TetR"/>
</dbReference>
<protein>
    <submittedName>
        <fullName evidence="4">DNA-binding transcriptional regulator, AcrR family</fullName>
    </submittedName>
</protein>
<evidence type="ECO:0000313" key="5">
    <source>
        <dbReference type="Proteomes" id="UP000199092"/>
    </source>
</evidence>
<dbReference type="AlphaFoldDB" id="A0A1H2A3B7"/>
<evidence type="ECO:0000256" key="2">
    <source>
        <dbReference type="PROSITE-ProRule" id="PRU00335"/>
    </source>
</evidence>
<dbReference type="STRING" id="546871.SAMN04488543_4186"/>
<dbReference type="RefSeq" id="WP_231930211.1">
    <property type="nucleotide sequence ID" value="NZ_LT629749.1"/>
</dbReference>
<sequence>MSSTATPSRTAAPVSARRAQTRERLMAAATTVFAERGVNGASVEEVCETAGFTRGAFYSNFADKDELVLALIQADVAAQYAAAASALEEAECALGTSTVATVVASTLERFDAFGATTREGVLAQRELLLHAARVPALHGPYRDFLATSSAQLRTLLADALERVGLEFTLPVDLAVEMLLATHARVQNQALFDEGVDTTAMQAVVLAITRPRPDGRAGAGMGGGPATRSA</sequence>
<gene>
    <name evidence="4" type="ORF">SAMN04488543_4186</name>
</gene>
<reference evidence="4 5" key="1">
    <citation type="submission" date="2016-10" db="EMBL/GenBank/DDBJ databases">
        <authorList>
            <person name="de Groot N.N."/>
        </authorList>
    </citation>
    <scope>NUCLEOTIDE SEQUENCE [LARGE SCALE GENOMIC DNA]</scope>
    <source>
        <strain evidence="4 5">DSM 21741</strain>
    </source>
</reference>
<dbReference type="InterPro" id="IPR009057">
    <property type="entry name" value="Homeodomain-like_sf"/>
</dbReference>
<dbReference type="Proteomes" id="UP000199092">
    <property type="component" value="Chromosome I"/>
</dbReference>
<dbReference type="GO" id="GO:0000976">
    <property type="term" value="F:transcription cis-regulatory region binding"/>
    <property type="evidence" value="ECO:0007669"/>
    <property type="project" value="TreeGrafter"/>
</dbReference>
<proteinExistence type="predicted"/>
<dbReference type="EMBL" id="LT629749">
    <property type="protein sequence ID" value="SDT40400.1"/>
    <property type="molecule type" value="Genomic_DNA"/>
</dbReference>
<feature type="domain" description="HTH tetR-type" evidence="3">
    <location>
        <begin position="19"/>
        <end position="79"/>
    </location>
</feature>